<dbReference type="SUPFAM" id="SSF55031">
    <property type="entry name" value="Bacterial exopeptidase dimerisation domain"/>
    <property type="match status" value="1"/>
</dbReference>
<evidence type="ECO:0000313" key="3">
    <source>
        <dbReference type="Proteomes" id="UP000241238"/>
    </source>
</evidence>
<dbReference type="Pfam" id="PF07687">
    <property type="entry name" value="M20_dimer"/>
    <property type="match status" value="1"/>
</dbReference>
<dbReference type="Pfam" id="PF01546">
    <property type="entry name" value="Peptidase_M20"/>
    <property type="match status" value="1"/>
</dbReference>
<dbReference type="InterPro" id="IPR017439">
    <property type="entry name" value="Amidohydrolase"/>
</dbReference>
<dbReference type="Proteomes" id="UP000241238">
    <property type="component" value="Chromosome"/>
</dbReference>
<organism evidence="2 3">
    <name type="scientific">Fusobacterium varium ATCC 27725</name>
    <dbReference type="NCBI Taxonomy" id="469618"/>
    <lineage>
        <taxon>Bacteria</taxon>
        <taxon>Fusobacteriati</taxon>
        <taxon>Fusobacteriota</taxon>
        <taxon>Fusobacteriia</taxon>
        <taxon>Fusobacteriales</taxon>
        <taxon>Fusobacteriaceae</taxon>
        <taxon>Fusobacterium</taxon>
    </lineage>
</organism>
<name>A0ABM6U2F5_FUSVA</name>
<dbReference type="InterPro" id="IPR002933">
    <property type="entry name" value="Peptidase_M20"/>
</dbReference>
<dbReference type="GeneID" id="77467177"/>
<accession>A0ABM6U2F5</accession>
<evidence type="ECO:0000259" key="1">
    <source>
        <dbReference type="Pfam" id="PF07687"/>
    </source>
</evidence>
<dbReference type="PIRSF" id="PIRSF005962">
    <property type="entry name" value="Pept_M20D_amidohydro"/>
    <property type="match status" value="1"/>
</dbReference>
<dbReference type="SUPFAM" id="SSF53187">
    <property type="entry name" value="Zn-dependent exopeptidases"/>
    <property type="match status" value="1"/>
</dbReference>
<keyword evidence="3" id="KW-1185">Reference proteome</keyword>
<dbReference type="RefSeq" id="WP_005952015.1">
    <property type="nucleotide sequence ID" value="NZ_CP028103.1"/>
</dbReference>
<dbReference type="PANTHER" id="PTHR11014:SF63">
    <property type="entry name" value="METALLOPEPTIDASE, PUTATIVE (AFU_ORTHOLOGUE AFUA_6G09600)-RELATED"/>
    <property type="match status" value="1"/>
</dbReference>
<reference evidence="3" key="1">
    <citation type="journal article" date="2018" name="MSphere">
        <title>Fusobacterium Genomics Using MinION and Illumina Sequencing Enables Genome Completion and Correction.</title>
        <authorList>
            <person name="Todd S.M."/>
            <person name="Settlage R.E."/>
            <person name="Lahmers K.K."/>
            <person name="Slade D.J."/>
        </authorList>
    </citation>
    <scope>NUCLEOTIDE SEQUENCE [LARGE SCALE GENOMIC DNA]</scope>
    <source>
        <strain evidence="3">ATCC 27725</strain>
    </source>
</reference>
<gene>
    <name evidence="2" type="ORF">C4N18_04175</name>
</gene>
<sequence length="395" mass="44164">MIENEYIEKLINETFDEMLLFRREIHKYPELSNDEKETSKKIIKILKKNNINNLKLNSLNYGIMGQINLYKNKKTLLLRADMDALPLAEETNLVYSSQNNHVMHACGHDFHAAILLGSLVILNKLKEKLNGNVRFMFQHAEENSPIGGAKEMISLGILEEVDEAYAMHVLGIPLGKIEICPGVATAKSDRFKIKISGKSCHGSLPNEGKDPMIVAGNIITSIQTIISRNLSYSEKAVISIGKIYGGDRYNIIADEVIMEGTVRTFGDEINNTVKIKLKEIVKYISKAYGCIGGLEYTDGYVSVYNDINLSADVKSILEDTLGKENIVINTVPTSIGEDFSYISRKVPSVFMWLGGESEKNRGLCKLHSSKFIADERVIKIGMKSLVNIVINRLEQ</sequence>
<dbReference type="NCBIfam" id="TIGR01891">
    <property type="entry name" value="amidohydrolases"/>
    <property type="match status" value="1"/>
</dbReference>
<dbReference type="Gene3D" id="3.40.630.10">
    <property type="entry name" value="Zn peptidases"/>
    <property type="match status" value="1"/>
</dbReference>
<dbReference type="InterPro" id="IPR036264">
    <property type="entry name" value="Bact_exopeptidase_dim_dom"/>
</dbReference>
<proteinExistence type="predicted"/>
<feature type="domain" description="Peptidase M20 dimerisation" evidence="1">
    <location>
        <begin position="189"/>
        <end position="288"/>
    </location>
</feature>
<evidence type="ECO:0000313" key="2">
    <source>
        <dbReference type="EMBL" id="AVQ30456.1"/>
    </source>
</evidence>
<protein>
    <submittedName>
        <fullName evidence="2">Amidohydrolase</fullName>
    </submittedName>
</protein>
<dbReference type="EMBL" id="CP028103">
    <property type="protein sequence ID" value="AVQ30456.1"/>
    <property type="molecule type" value="Genomic_DNA"/>
</dbReference>
<dbReference type="Gene3D" id="3.30.70.360">
    <property type="match status" value="1"/>
</dbReference>
<dbReference type="InterPro" id="IPR011650">
    <property type="entry name" value="Peptidase_M20_dimer"/>
</dbReference>
<dbReference type="PANTHER" id="PTHR11014">
    <property type="entry name" value="PEPTIDASE M20 FAMILY MEMBER"/>
    <property type="match status" value="1"/>
</dbReference>